<dbReference type="AlphaFoldDB" id="A0A2I0I808"/>
<evidence type="ECO:0000313" key="1">
    <source>
        <dbReference type="EMBL" id="PKI40139.1"/>
    </source>
</evidence>
<dbReference type="Proteomes" id="UP000233551">
    <property type="component" value="Unassembled WGS sequence"/>
</dbReference>
<gene>
    <name evidence="1" type="ORF">CRG98_039469</name>
</gene>
<keyword evidence="2" id="KW-1185">Reference proteome</keyword>
<accession>A0A2I0I808</accession>
<dbReference type="EMBL" id="PGOL01003663">
    <property type="protein sequence ID" value="PKI40139.1"/>
    <property type="molecule type" value="Genomic_DNA"/>
</dbReference>
<comment type="caution">
    <text evidence="1">The sequence shown here is derived from an EMBL/GenBank/DDBJ whole genome shotgun (WGS) entry which is preliminary data.</text>
</comment>
<dbReference type="OrthoDB" id="1723885at2759"/>
<dbReference type="GeneID" id="116211902"/>
<reference evidence="1 2" key="1">
    <citation type="submission" date="2017-11" db="EMBL/GenBank/DDBJ databases">
        <title>De-novo sequencing of pomegranate (Punica granatum L.) genome.</title>
        <authorList>
            <person name="Akparov Z."/>
            <person name="Amiraslanov A."/>
            <person name="Hajiyeva S."/>
            <person name="Abbasov M."/>
            <person name="Kaur K."/>
            <person name="Hamwieh A."/>
            <person name="Solovyev V."/>
            <person name="Salamov A."/>
            <person name="Braich B."/>
            <person name="Kosarev P."/>
            <person name="Mahmoud A."/>
            <person name="Hajiyev E."/>
            <person name="Babayeva S."/>
            <person name="Izzatullayeva V."/>
            <person name="Mammadov A."/>
            <person name="Mammadov A."/>
            <person name="Sharifova S."/>
            <person name="Ojaghi J."/>
            <person name="Eynullazada K."/>
            <person name="Bayramov B."/>
            <person name="Abdulazimova A."/>
            <person name="Shahmuradov I."/>
        </authorList>
    </citation>
    <scope>NUCLEOTIDE SEQUENCE [LARGE SCALE GENOMIC DNA]</scope>
    <source>
        <strain evidence="2">cv. AG2017</strain>
        <tissue evidence="1">Leaf</tissue>
    </source>
</reference>
<name>A0A2I0I808_PUNGR</name>
<proteinExistence type="predicted"/>
<protein>
    <submittedName>
        <fullName evidence="1">Uncharacterized protein</fullName>
    </submittedName>
</protein>
<sequence>MFNTKLVALTIVCLFLASNCQLVSPFRAAQLLYADPPADNGHNKAGVGGSPVRRDGGHTGNTSHSGTMPPSPPTVAKYAYNSTNATVSCQSPHGSSTSTTTTITSSNINSPTGVPTNTSATAECRIVESP</sequence>
<evidence type="ECO:0000313" key="2">
    <source>
        <dbReference type="Proteomes" id="UP000233551"/>
    </source>
</evidence>
<organism evidence="1 2">
    <name type="scientific">Punica granatum</name>
    <name type="common">Pomegranate</name>
    <dbReference type="NCBI Taxonomy" id="22663"/>
    <lineage>
        <taxon>Eukaryota</taxon>
        <taxon>Viridiplantae</taxon>
        <taxon>Streptophyta</taxon>
        <taxon>Embryophyta</taxon>
        <taxon>Tracheophyta</taxon>
        <taxon>Spermatophyta</taxon>
        <taxon>Magnoliopsida</taxon>
        <taxon>eudicotyledons</taxon>
        <taxon>Gunneridae</taxon>
        <taxon>Pentapetalae</taxon>
        <taxon>rosids</taxon>
        <taxon>malvids</taxon>
        <taxon>Myrtales</taxon>
        <taxon>Lythraceae</taxon>
        <taxon>Punica</taxon>
    </lineage>
</organism>